<feature type="compositionally biased region" description="Polar residues" evidence="10">
    <location>
        <begin position="138"/>
        <end position="161"/>
    </location>
</feature>
<keyword evidence="13" id="KW-1185">Reference proteome</keyword>
<evidence type="ECO:0000256" key="5">
    <source>
        <dbReference type="ARBA" id="ARBA00023015"/>
    </source>
</evidence>
<feature type="compositionally biased region" description="Basic and acidic residues" evidence="10">
    <location>
        <begin position="163"/>
        <end position="176"/>
    </location>
</feature>
<evidence type="ECO:0000256" key="2">
    <source>
        <dbReference type="ARBA" id="ARBA00022723"/>
    </source>
</evidence>
<proteinExistence type="predicted"/>
<evidence type="ECO:0000313" key="13">
    <source>
        <dbReference type="Proteomes" id="UP001642540"/>
    </source>
</evidence>
<feature type="compositionally biased region" description="Polar residues" evidence="10">
    <location>
        <begin position="414"/>
        <end position="437"/>
    </location>
</feature>
<feature type="compositionally biased region" description="Basic and acidic residues" evidence="10">
    <location>
        <begin position="250"/>
        <end position="262"/>
    </location>
</feature>
<feature type="region of interest" description="Disordered" evidence="10">
    <location>
        <begin position="407"/>
        <end position="646"/>
    </location>
</feature>
<keyword evidence="3" id="KW-0863">Zinc-finger</keyword>
<feature type="region of interest" description="Disordered" evidence="10">
    <location>
        <begin position="113"/>
        <end position="198"/>
    </location>
</feature>
<evidence type="ECO:0000256" key="9">
    <source>
        <dbReference type="ARBA" id="ARBA00023242"/>
    </source>
</evidence>
<dbReference type="InterPro" id="IPR050200">
    <property type="entry name" value="Nuclear_hormone_rcpt_NR3"/>
</dbReference>
<dbReference type="PRINTS" id="PR00047">
    <property type="entry name" value="STROIDFINGER"/>
</dbReference>
<feature type="compositionally biased region" description="Basic and acidic residues" evidence="10">
    <location>
        <begin position="578"/>
        <end position="592"/>
    </location>
</feature>
<dbReference type="InterPro" id="IPR013088">
    <property type="entry name" value="Znf_NHR/GATA"/>
</dbReference>
<feature type="region of interest" description="Disordered" evidence="10">
    <location>
        <begin position="238"/>
        <end position="290"/>
    </location>
</feature>
<evidence type="ECO:0000256" key="6">
    <source>
        <dbReference type="ARBA" id="ARBA00023125"/>
    </source>
</evidence>
<name>A0ABP1RNA1_9HEXA</name>
<keyword evidence="7" id="KW-0804">Transcription</keyword>
<organism evidence="12 13">
    <name type="scientific">Orchesella dallaii</name>
    <dbReference type="NCBI Taxonomy" id="48710"/>
    <lineage>
        <taxon>Eukaryota</taxon>
        <taxon>Metazoa</taxon>
        <taxon>Ecdysozoa</taxon>
        <taxon>Arthropoda</taxon>
        <taxon>Hexapoda</taxon>
        <taxon>Collembola</taxon>
        <taxon>Entomobryomorpha</taxon>
        <taxon>Entomobryoidea</taxon>
        <taxon>Orchesellidae</taxon>
        <taxon>Orchesellinae</taxon>
        <taxon>Orchesella</taxon>
    </lineage>
</organism>
<reference evidence="12 13" key="1">
    <citation type="submission" date="2024-08" db="EMBL/GenBank/DDBJ databases">
        <authorList>
            <person name="Cucini C."/>
            <person name="Frati F."/>
        </authorList>
    </citation>
    <scope>NUCLEOTIDE SEQUENCE [LARGE SCALE GENOMIC DNA]</scope>
</reference>
<feature type="compositionally biased region" description="Polar residues" evidence="10">
    <location>
        <begin position="263"/>
        <end position="280"/>
    </location>
</feature>
<dbReference type="Pfam" id="PF00105">
    <property type="entry name" value="zf-C4"/>
    <property type="match status" value="1"/>
</dbReference>
<dbReference type="PANTHER" id="PTHR48092">
    <property type="entry name" value="KNIRPS-RELATED PROTEIN-RELATED"/>
    <property type="match status" value="1"/>
</dbReference>
<dbReference type="InterPro" id="IPR001628">
    <property type="entry name" value="Znf_hrmn_rcpt"/>
</dbReference>
<dbReference type="SUPFAM" id="SSF57716">
    <property type="entry name" value="Glucocorticoid receptor-like (DNA-binding domain)"/>
    <property type="match status" value="1"/>
</dbReference>
<comment type="subcellular location">
    <subcellularLocation>
        <location evidence="1">Nucleus</location>
    </subcellularLocation>
</comment>
<dbReference type="PROSITE" id="PS51030">
    <property type="entry name" value="NUCLEAR_REC_DBD_2"/>
    <property type="match status" value="1"/>
</dbReference>
<accession>A0ABP1RNA1</accession>
<keyword evidence="5" id="KW-0805">Transcription regulation</keyword>
<keyword evidence="9" id="KW-0539">Nucleus</keyword>
<feature type="domain" description="Nuclear receptor" evidence="11">
    <location>
        <begin position="17"/>
        <end position="93"/>
    </location>
</feature>
<evidence type="ECO:0000256" key="3">
    <source>
        <dbReference type="ARBA" id="ARBA00022771"/>
    </source>
</evidence>
<dbReference type="Gene3D" id="3.30.50.10">
    <property type="entry name" value="Erythroid Transcription Factor GATA-1, subunit A"/>
    <property type="match status" value="1"/>
</dbReference>
<sequence>MQYSPYRIPDSRNYEMNQLCKVCGEPAAGFHFGAFTCEGCKSFFGRTYNNVSGISECKNGGRCEITKKNRTSCKSCRLRKCLSVGMSKSGSRYGRRSNWFKIHCLLSAQSQNGGMNSGSEANNNNSSTTNNNNPQGSFPPNSMGKSPIPSTVTSLGSLSGNSVDERERDRSERERTPSSSASRNGATNGLPPAFSSFAAGLSPESREQFLASLNRKLVNPELADYFRAAGVAGLGGLAGAGAFPMPGGKPLDRDDDRGEDMSRTTTTRSPGSLESPNSEASTDENKITNSLFTMPPGSPLEVKPDLLSFDFLTRDLIKMGYDPLRLWPAMLTAAPPNLHSFNPYRFIFPGAFPGAFPGGYPPNAAAPSVPSPSLLNGAIHPSKLLSAASGIPEGLASPLANLPNNLSAGGVGGSSTSLNSGHHSTTPTSNHGSPNHSIRNRVTPVVPPSSSLTLTPPISHHSSEEPVVGLPVQKFRNIPTQDKPMDLSAKSTNNNYVDDDYQDKKFSRLNGDLSPNESDSEDEHDNLKRGDLRHHHHHHHLHHIHNSDKEYDSEGENEPQSLIKSEFLRNTDDEERADSDVDDRMGEAEDLRSSNNNNELLKPGSRRRSSSTSRDIRSPKRERVSTPLDLTRSTSSTPVAPPKIAT</sequence>
<evidence type="ECO:0000313" key="12">
    <source>
        <dbReference type="EMBL" id="CAL8131526.1"/>
    </source>
</evidence>
<dbReference type="EMBL" id="CAXLJM020000088">
    <property type="protein sequence ID" value="CAL8131526.1"/>
    <property type="molecule type" value="Genomic_DNA"/>
</dbReference>
<evidence type="ECO:0000256" key="1">
    <source>
        <dbReference type="ARBA" id="ARBA00004123"/>
    </source>
</evidence>
<protein>
    <recommendedName>
        <fullName evidence="11">Nuclear receptor domain-containing protein</fullName>
    </recommendedName>
</protein>
<feature type="compositionally biased region" description="Low complexity" evidence="10">
    <location>
        <begin position="442"/>
        <end position="457"/>
    </location>
</feature>
<keyword evidence="6" id="KW-0238">DNA-binding</keyword>
<evidence type="ECO:0000256" key="7">
    <source>
        <dbReference type="ARBA" id="ARBA00023163"/>
    </source>
</evidence>
<keyword evidence="8" id="KW-0675">Receptor</keyword>
<dbReference type="PROSITE" id="PS00031">
    <property type="entry name" value="NUCLEAR_REC_DBD_1"/>
    <property type="match status" value="1"/>
</dbReference>
<feature type="compositionally biased region" description="Basic and acidic residues" evidence="10">
    <location>
        <begin position="614"/>
        <end position="624"/>
    </location>
</feature>
<dbReference type="Proteomes" id="UP001642540">
    <property type="component" value="Unassembled WGS sequence"/>
</dbReference>
<evidence type="ECO:0000256" key="8">
    <source>
        <dbReference type="ARBA" id="ARBA00023170"/>
    </source>
</evidence>
<evidence type="ECO:0000256" key="4">
    <source>
        <dbReference type="ARBA" id="ARBA00022833"/>
    </source>
</evidence>
<keyword evidence="4" id="KW-0862">Zinc</keyword>
<gene>
    <name evidence="12" type="ORF">ODALV1_LOCUS24221</name>
</gene>
<feature type="compositionally biased region" description="Low complexity" evidence="10">
    <location>
        <begin position="113"/>
        <end position="136"/>
    </location>
</feature>
<keyword evidence="2" id="KW-0479">Metal-binding</keyword>
<feature type="compositionally biased region" description="Basic residues" evidence="10">
    <location>
        <begin position="531"/>
        <end position="544"/>
    </location>
</feature>
<evidence type="ECO:0000256" key="10">
    <source>
        <dbReference type="SAM" id="MobiDB-lite"/>
    </source>
</evidence>
<comment type="caution">
    <text evidence="12">The sequence shown here is derived from an EMBL/GenBank/DDBJ whole genome shotgun (WGS) entry which is preliminary data.</text>
</comment>
<evidence type="ECO:0000259" key="11">
    <source>
        <dbReference type="PROSITE" id="PS51030"/>
    </source>
</evidence>
<dbReference type="SMART" id="SM00399">
    <property type="entry name" value="ZnF_C4"/>
    <property type="match status" value="1"/>
</dbReference>